<name>A0A251XDR8_CLAMM</name>
<reference evidence="1 2" key="1">
    <citation type="submission" date="2016-08" db="EMBL/GenBank/DDBJ databases">
        <title>Genome sequence of Clavibacter michiganensis subsp. michiganensis strain CASJ007.</title>
        <authorList>
            <person name="Thapa S.P."/>
            <person name="Coaker G."/>
        </authorList>
    </citation>
    <scope>NUCLEOTIDE SEQUENCE [LARGE SCALE GENOMIC DNA]</scope>
    <source>
        <strain evidence="1">CASJ007</strain>
    </source>
</reference>
<proteinExistence type="predicted"/>
<dbReference type="AlphaFoldDB" id="A0A251XDR8"/>
<dbReference type="Proteomes" id="UP000195062">
    <property type="component" value="Unassembled WGS sequence"/>
</dbReference>
<dbReference type="EMBL" id="MDHH01000008">
    <property type="protein sequence ID" value="OUE00357.1"/>
    <property type="molecule type" value="Genomic_DNA"/>
</dbReference>
<protein>
    <submittedName>
        <fullName evidence="1">Uncharacterized protein</fullName>
    </submittedName>
</protein>
<accession>A0A251XDR8</accession>
<keyword evidence="2" id="KW-1185">Reference proteome</keyword>
<evidence type="ECO:0000313" key="1">
    <source>
        <dbReference type="EMBL" id="OUE00357.1"/>
    </source>
</evidence>
<evidence type="ECO:0000313" key="2">
    <source>
        <dbReference type="Proteomes" id="UP000195062"/>
    </source>
</evidence>
<sequence length="67" mass="6726">MPSASVDVDASNEAVRSLAVDVNAAVGAWLAGVTTGAVTWTVPSFFAETRPLSSATVSDTVYVPAAA</sequence>
<comment type="caution">
    <text evidence="1">The sequence shown here is derived from an EMBL/GenBank/DDBJ whole genome shotgun (WGS) entry which is preliminary data.</text>
</comment>
<organism evidence="1 2">
    <name type="scientific">Clavibacter michiganensis subsp. michiganensis</name>
    <dbReference type="NCBI Taxonomy" id="33013"/>
    <lineage>
        <taxon>Bacteria</taxon>
        <taxon>Bacillati</taxon>
        <taxon>Actinomycetota</taxon>
        <taxon>Actinomycetes</taxon>
        <taxon>Micrococcales</taxon>
        <taxon>Microbacteriaceae</taxon>
        <taxon>Clavibacter</taxon>
    </lineage>
</organism>
<gene>
    <name evidence="1" type="ORF">CMMCAS07_18305</name>
</gene>